<dbReference type="AlphaFoldDB" id="A0A8J2MQV2"/>
<proteinExistence type="predicted"/>
<sequence length="111" mass="12793">MIHMNTERTEDEMHLRECCYSINYIYFPCHTVLEATCSTTNPSTSPEEHETICSTTNSSTSECFDRLILGTAEAKTIRCQHKIVEWNHLEEATEFECQTQLRLTLVDTEVA</sequence>
<evidence type="ECO:0000313" key="1">
    <source>
        <dbReference type="EMBL" id="CAG9537049.1"/>
    </source>
</evidence>
<keyword evidence="2" id="KW-1185">Reference proteome</keyword>
<reference evidence="1" key="1">
    <citation type="submission" date="2021-09" db="EMBL/GenBank/DDBJ databases">
        <authorList>
            <consortium name="Pathogen Informatics"/>
        </authorList>
    </citation>
    <scope>NUCLEOTIDE SEQUENCE</scope>
</reference>
<dbReference type="Proteomes" id="UP000746747">
    <property type="component" value="Unassembled WGS sequence"/>
</dbReference>
<accession>A0A8J2MQV2</accession>
<organism evidence="1 2">
    <name type="scientific">Cercopithifilaria johnstoni</name>
    <dbReference type="NCBI Taxonomy" id="2874296"/>
    <lineage>
        <taxon>Eukaryota</taxon>
        <taxon>Metazoa</taxon>
        <taxon>Ecdysozoa</taxon>
        <taxon>Nematoda</taxon>
        <taxon>Chromadorea</taxon>
        <taxon>Rhabditida</taxon>
        <taxon>Spirurina</taxon>
        <taxon>Spiruromorpha</taxon>
        <taxon>Filarioidea</taxon>
        <taxon>Onchocercidae</taxon>
        <taxon>Cercopithifilaria</taxon>
    </lineage>
</organism>
<name>A0A8J2MQV2_9BILA</name>
<protein>
    <submittedName>
        <fullName evidence="1">Uncharacterized protein</fullName>
    </submittedName>
</protein>
<gene>
    <name evidence="1" type="ORF">CJOHNSTONI_LOCUS6910</name>
</gene>
<comment type="caution">
    <text evidence="1">The sequence shown here is derived from an EMBL/GenBank/DDBJ whole genome shotgun (WGS) entry which is preliminary data.</text>
</comment>
<evidence type="ECO:0000313" key="2">
    <source>
        <dbReference type="Proteomes" id="UP000746747"/>
    </source>
</evidence>
<dbReference type="EMBL" id="CAKAEH010001513">
    <property type="protein sequence ID" value="CAG9537049.1"/>
    <property type="molecule type" value="Genomic_DNA"/>
</dbReference>